<feature type="chain" id="PRO_5022873335" evidence="1">
    <location>
        <begin position="21"/>
        <end position="206"/>
    </location>
</feature>
<dbReference type="InterPro" id="IPR003245">
    <property type="entry name" value="Phytocyanin_dom"/>
</dbReference>
<keyword evidence="4" id="KW-1185">Reference proteome</keyword>
<gene>
    <name evidence="3" type="ORF">EPI10_025885</name>
</gene>
<name>A0A5B6W3D3_9ROSI</name>
<dbReference type="Pfam" id="PF02298">
    <property type="entry name" value="Cu_bind_like"/>
    <property type="match status" value="1"/>
</dbReference>
<dbReference type="InterPro" id="IPR008972">
    <property type="entry name" value="Cupredoxin"/>
</dbReference>
<dbReference type="PANTHER" id="PTHR33021">
    <property type="entry name" value="BLUE COPPER PROTEIN"/>
    <property type="match status" value="1"/>
</dbReference>
<dbReference type="GO" id="GO:0009055">
    <property type="term" value="F:electron transfer activity"/>
    <property type="evidence" value="ECO:0007669"/>
    <property type="project" value="InterPro"/>
</dbReference>
<dbReference type="GO" id="GO:0005886">
    <property type="term" value="C:plasma membrane"/>
    <property type="evidence" value="ECO:0007669"/>
    <property type="project" value="TreeGrafter"/>
</dbReference>
<dbReference type="Proteomes" id="UP000325315">
    <property type="component" value="Unassembled WGS sequence"/>
</dbReference>
<dbReference type="PANTHER" id="PTHR33021:SF289">
    <property type="entry name" value="EARLY NODULIN-LIKE PROTEIN 5-RELATED"/>
    <property type="match status" value="1"/>
</dbReference>
<dbReference type="InterPro" id="IPR039391">
    <property type="entry name" value="Phytocyanin-like"/>
</dbReference>
<dbReference type="AlphaFoldDB" id="A0A5B6W3D3"/>
<reference evidence="4" key="1">
    <citation type="journal article" date="2019" name="Plant Biotechnol. J.">
        <title>Genome sequencing of the Australian wild diploid species Gossypium australe highlights disease resistance and delayed gland morphogenesis.</title>
        <authorList>
            <person name="Cai Y."/>
            <person name="Cai X."/>
            <person name="Wang Q."/>
            <person name="Wang P."/>
            <person name="Zhang Y."/>
            <person name="Cai C."/>
            <person name="Xu Y."/>
            <person name="Wang K."/>
            <person name="Zhou Z."/>
            <person name="Wang C."/>
            <person name="Geng S."/>
            <person name="Li B."/>
            <person name="Dong Q."/>
            <person name="Hou Y."/>
            <person name="Wang H."/>
            <person name="Ai P."/>
            <person name="Liu Z."/>
            <person name="Yi F."/>
            <person name="Sun M."/>
            <person name="An G."/>
            <person name="Cheng J."/>
            <person name="Zhang Y."/>
            <person name="Shi Q."/>
            <person name="Xie Y."/>
            <person name="Shi X."/>
            <person name="Chang Y."/>
            <person name="Huang F."/>
            <person name="Chen Y."/>
            <person name="Hong S."/>
            <person name="Mi L."/>
            <person name="Sun Q."/>
            <person name="Zhang L."/>
            <person name="Zhou B."/>
            <person name="Peng R."/>
            <person name="Zhang X."/>
            <person name="Liu F."/>
        </authorList>
    </citation>
    <scope>NUCLEOTIDE SEQUENCE [LARGE SCALE GENOMIC DNA]</scope>
    <source>
        <strain evidence="4">cv. PA1801</strain>
    </source>
</reference>
<evidence type="ECO:0000313" key="4">
    <source>
        <dbReference type="Proteomes" id="UP000325315"/>
    </source>
</evidence>
<keyword evidence="1" id="KW-0732">Signal</keyword>
<evidence type="ECO:0000313" key="3">
    <source>
        <dbReference type="EMBL" id="KAA3475744.1"/>
    </source>
</evidence>
<evidence type="ECO:0000259" key="2">
    <source>
        <dbReference type="Pfam" id="PF02298"/>
    </source>
</evidence>
<feature type="signal peptide" evidence="1">
    <location>
        <begin position="1"/>
        <end position="20"/>
    </location>
</feature>
<comment type="caution">
    <text evidence="3">The sequence shown here is derived from an EMBL/GenBank/DDBJ whole genome shotgun (WGS) entry which is preliminary data.</text>
</comment>
<organism evidence="3 4">
    <name type="scientific">Gossypium australe</name>
    <dbReference type="NCBI Taxonomy" id="47621"/>
    <lineage>
        <taxon>Eukaryota</taxon>
        <taxon>Viridiplantae</taxon>
        <taxon>Streptophyta</taxon>
        <taxon>Embryophyta</taxon>
        <taxon>Tracheophyta</taxon>
        <taxon>Spermatophyta</taxon>
        <taxon>Magnoliopsida</taxon>
        <taxon>eudicotyledons</taxon>
        <taxon>Gunneridae</taxon>
        <taxon>Pentapetalae</taxon>
        <taxon>rosids</taxon>
        <taxon>malvids</taxon>
        <taxon>Malvales</taxon>
        <taxon>Malvaceae</taxon>
        <taxon>Malvoideae</taxon>
        <taxon>Gossypium</taxon>
    </lineage>
</organism>
<proteinExistence type="predicted"/>
<dbReference type="Gene3D" id="2.60.40.420">
    <property type="entry name" value="Cupredoxins - blue copper proteins"/>
    <property type="match status" value="1"/>
</dbReference>
<dbReference type="EMBL" id="SMMG02000005">
    <property type="protein sequence ID" value="KAA3475744.1"/>
    <property type="molecule type" value="Genomic_DNA"/>
</dbReference>
<feature type="domain" description="Phytocyanin" evidence="2">
    <location>
        <begin position="113"/>
        <end position="174"/>
    </location>
</feature>
<dbReference type="OrthoDB" id="959565at2759"/>
<sequence>MASPFINIFFFSFLITHFYTDICDNGWIVPKHDYQTYNNWASTNVQERLGIGGVRQMPDLTSSILRSNNGDTVYKLDRPGSIYFISWATGYYQRGQEMLMVIMAVPKHDNRYRTYNNWASTNRFIVNDTIQFTYKKESVLVEYDKCQTSHPQFFSNNSDTDYKLDQPGLTGHCQRGQKMVVKVLGLPPENPAQASHRECDKQWCSL</sequence>
<protein>
    <submittedName>
        <fullName evidence="3">Plastocyanin-like protein</fullName>
    </submittedName>
</protein>
<dbReference type="SUPFAM" id="SSF49503">
    <property type="entry name" value="Cupredoxins"/>
    <property type="match status" value="2"/>
</dbReference>
<accession>A0A5B6W3D3</accession>
<evidence type="ECO:0000256" key="1">
    <source>
        <dbReference type="SAM" id="SignalP"/>
    </source>
</evidence>